<dbReference type="Proteomes" id="UP001251528">
    <property type="component" value="Unassembled WGS sequence"/>
</dbReference>
<dbReference type="PANTHER" id="PTHR36448:SF2">
    <property type="entry name" value="CUPIN TYPE-1 DOMAIN-CONTAINING PROTEIN"/>
    <property type="match status" value="1"/>
</dbReference>
<reference evidence="1" key="1">
    <citation type="submission" date="2023-06" db="EMBL/GenBank/DDBJ databases">
        <title>Conoideocrella luteorostrata (Hypocreales: Clavicipitaceae), a potential biocontrol fungus for elongate hemlock scale in United States Christmas tree production areas.</title>
        <authorList>
            <person name="Barrett H."/>
            <person name="Lovett B."/>
            <person name="Macias A.M."/>
            <person name="Stajich J.E."/>
            <person name="Kasson M.T."/>
        </authorList>
    </citation>
    <scope>NUCLEOTIDE SEQUENCE</scope>
    <source>
        <strain evidence="1">ARSEF 14590</strain>
    </source>
</reference>
<evidence type="ECO:0000313" key="1">
    <source>
        <dbReference type="EMBL" id="KAK2612536.1"/>
    </source>
</evidence>
<organism evidence="1 2">
    <name type="scientific">Conoideocrella luteorostrata</name>
    <dbReference type="NCBI Taxonomy" id="1105319"/>
    <lineage>
        <taxon>Eukaryota</taxon>
        <taxon>Fungi</taxon>
        <taxon>Dikarya</taxon>
        <taxon>Ascomycota</taxon>
        <taxon>Pezizomycotina</taxon>
        <taxon>Sordariomycetes</taxon>
        <taxon>Hypocreomycetidae</taxon>
        <taxon>Hypocreales</taxon>
        <taxon>Clavicipitaceae</taxon>
        <taxon>Conoideocrella</taxon>
    </lineage>
</organism>
<sequence length="98" mass="10933">MLIGKIEDGKGKEAKVQKGDVIVLPAGTAHSNLESTPDYFYIGVYPRRHPKWVNEMGKNPATKFLSTIKAVEMPEEDPVYGKDGPLLKLWHSQNLAKL</sequence>
<protein>
    <recommendedName>
        <fullName evidence="3">Cupin type-1 domain-containing protein</fullName>
    </recommendedName>
</protein>
<dbReference type="Gene3D" id="2.60.120.10">
    <property type="entry name" value="Jelly Rolls"/>
    <property type="match status" value="1"/>
</dbReference>
<keyword evidence="2" id="KW-1185">Reference proteome</keyword>
<dbReference type="PANTHER" id="PTHR36448">
    <property type="entry name" value="BLR7373 PROTEIN"/>
    <property type="match status" value="1"/>
</dbReference>
<proteinExistence type="predicted"/>
<dbReference type="InterPro" id="IPR014710">
    <property type="entry name" value="RmlC-like_jellyroll"/>
</dbReference>
<dbReference type="AlphaFoldDB" id="A0AAJ0CX75"/>
<comment type="caution">
    <text evidence="1">The sequence shown here is derived from an EMBL/GenBank/DDBJ whole genome shotgun (WGS) entry which is preliminary data.</text>
</comment>
<name>A0AAJ0CX75_9HYPO</name>
<dbReference type="EMBL" id="JASWJB010000015">
    <property type="protein sequence ID" value="KAK2612536.1"/>
    <property type="molecule type" value="Genomic_DNA"/>
</dbReference>
<accession>A0AAJ0CX75</accession>
<evidence type="ECO:0008006" key="3">
    <source>
        <dbReference type="Google" id="ProtNLM"/>
    </source>
</evidence>
<gene>
    <name evidence="1" type="ORF">QQS21_001474</name>
</gene>
<dbReference type="InterPro" id="IPR047121">
    <property type="entry name" value="YjiB-like"/>
</dbReference>
<evidence type="ECO:0000313" key="2">
    <source>
        <dbReference type="Proteomes" id="UP001251528"/>
    </source>
</evidence>